<reference evidence="2" key="1">
    <citation type="journal article" date="2012" name="PLoS ONE">
        <title>Gene sets for utilization of primary and secondary nutrition supplies in the distal gut of endangered iberian lynx.</title>
        <authorList>
            <person name="Alcaide M."/>
            <person name="Messina E."/>
            <person name="Richter M."/>
            <person name="Bargiela R."/>
            <person name="Peplies J."/>
            <person name="Huws S.A."/>
            <person name="Newbold C.J."/>
            <person name="Golyshin P.N."/>
            <person name="Simon M.A."/>
            <person name="Lopez G."/>
            <person name="Yakimov M.M."/>
            <person name="Ferrer M."/>
        </authorList>
    </citation>
    <scope>NUCLEOTIDE SEQUENCE</scope>
</reference>
<accession>J9F8V5</accession>
<gene>
    <name evidence="2" type="ORF">EVA_21033</name>
</gene>
<dbReference type="EMBL" id="AMCI01008559">
    <property type="protein sequence ID" value="EJW90873.1"/>
    <property type="molecule type" value="Genomic_DNA"/>
</dbReference>
<feature type="region of interest" description="Disordered" evidence="1">
    <location>
        <begin position="25"/>
        <end position="136"/>
    </location>
</feature>
<dbReference type="AlphaFoldDB" id="J9F8V5"/>
<protein>
    <recommendedName>
        <fullName evidence="3">Ferrichrome ABC transporter substrate-binding protein</fullName>
    </recommendedName>
</protein>
<evidence type="ECO:0000313" key="2">
    <source>
        <dbReference type="EMBL" id="EJW90873.1"/>
    </source>
</evidence>
<proteinExistence type="predicted"/>
<feature type="compositionally biased region" description="Polar residues" evidence="1">
    <location>
        <begin position="99"/>
        <end position="110"/>
    </location>
</feature>
<organism evidence="2">
    <name type="scientific">gut metagenome</name>
    <dbReference type="NCBI Taxonomy" id="749906"/>
    <lineage>
        <taxon>unclassified sequences</taxon>
        <taxon>metagenomes</taxon>
        <taxon>organismal metagenomes</taxon>
    </lineage>
</organism>
<sequence>MDLKLFLIMAVILIGIFKEVKKVSKSSQTGNSSPDFPNPLPDATEESPMPEAWNLPKPFEQVPMPTPKRTTPKAFPADTETEYPVFQRRKNKKNRAQHAMSQKDNPQTVHQPLAPPTEIPATTKTETETAGYEEDFQIRSAEEARKAIIWGEILQRKY</sequence>
<evidence type="ECO:0008006" key="3">
    <source>
        <dbReference type="Google" id="ProtNLM"/>
    </source>
</evidence>
<feature type="compositionally biased region" description="Basic residues" evidence="1">
    <location>
        <begin position="87"/>
        <end position="96"/>
    </location>
</feature>
<evidence type="ECO:0000256" key="1">
    <source>
        <dbReference type="SAM" id="MobiDB-lite"/>
    </source>
</evidence>
<name>J9F8V5_9ZZZZ</name>
<feature type="compositionally biased region" description="Polar residues" evidence="1">
    <location>
        <begin position="25"/>
        <end position="35"/>
    </location>
</feature>
<comment type="caution">
    <text evidence="2">The sequence shown here is derived from an EMBL/GenBank/DDBJ whole genome shotgun (WGS) entry which is preliminary data.</text>
</comment>